<sequence>MKVLFIGDVVGEMGREMLHDYLPKLKREYKPQVTIVNGENAAGGRGITEKIYKGFLSDGVDVVTMGNHTWDNKEIFDFIQDAKKMIRPANYPEDTTPGQGIVYVKVNQVELAVINLQGRVFLNDLDDPFRKADQLVNEARQRTPFIFVDFHAEVTSEKQALAWYLDGRASAVVGTHTHVQTNDARILPQGTAYLTDVGMTGPYDGILGMGREAVIQKFLSQMPTRFEVPKIGRKVLSACLIELNDQTGAAKSIQNFMINDDRPFGGDF</sequence>
<dbReference type="STRING" id="142588.SAMN04488559_10410"/>
<dbReference type="PIRSF" id="PIRSF004789">
    <property type="entry name" value="DR1281"/>
    <property type="match status" value="1"/>
</dbReference>
<feature type="binding site" evidence="7">
    <location>
        <position position="176"/>
    </location>
    <ligand>
        <name>Fe cation</name>
        <dbReference type="ChEBI" id="CHEBI:24875"/>
        <label>2</label>
    </ligand>
</feature>
<dbReference type="PANTHER" id="PTHR36303:SF1">
    <property type="entry name" value="2',3'-CYCLIC-NUCLEOTIDE 2'-PHOSPHODIESTERASE"/>
    <property type="match status" value="1"/>
</dbReference>
<evidence type="ECO:0000256" key="5">
    <source>
        <dbReference type="ARBA" id="ARBA00061401"/>
    </source>
</evidence>
<dbReference type="SUPFAM" id="SSF56300">
    <property type="entry name" value="Metallo-dependent phosphatases"/>
    <property type="match status" value="1"/>
</dbReference>
<evidence type="ECO:0000313" key="9">
    <source>
        <dbReference type="Proteomes" id="UP000198948"/>
    </source>
</evidence>
<dbReference type="InterPro" id="IPR029052">
    <property type="entry name" value="Metallo-depent_PP-like"/>
</dbReference>
<evidence type="ECO:0000256" key="6">
    <source>
        <dbReference type="PIRSR" id="PIRSR004789-50"/>
    </source>
</evidence>
<keyword evidence="4" id="KW-0408">Iron</keyword>
<dbReference type="PANTHER" id="PTHR36303">
    <property type="entry name" value="2',3'-CYCLIC-NUCLEOTIDE 2'-PHOSPHODIESTERASE"/>
    <property type="match status" value="1"/>
</dbReference>
<dbReference type="Proteomes" id="UP000198948">
    <property type="component" value="Unassembled WGS sequence"/>
</dbReference>
<dbReference type="GO" id="GO:0004113">
    <property type="term" value="F:2',3'-cyclic-nucleotide 3'-phosphodiesterase activity"/>
    <property type="evidence" value="ECO:0007669"/>
    <property type="project" value="TreeGrafter"/>
</dbReference>
<organism evidence="8 9">
    <name type="scientific">Isobaculum melis</name>
    <dbReference type="NCBI Taxonomy" id="142588"/>
    <lineage>
        <taxon>Bacteria</taxon>
        <taxon>Bacillati</taxon>
        <taxon>Bacillota</taxon>
        <taxon>Bacilli</taxon>
        <taxon>Lactobacillales</taxon>
        <taxon>Carnobacteriaceae</taxon>
        <taxon>Isobaculum</taxon>
    </lineage>
</organism>
<keyword evidence="2 7" id="KW-0479">Metal-binding</keyword>
<comment type="cofactor">
    <cofactor evidence="1">
        <name>Fe(3+)</name>
        <dbReference type="ChEBI" id="CHEBI:29034"/>
    </cofactor>
</comment>
<dbReference type="InterPro" id="IPR005235">
    <property type="entry name" value="YmdB-like"/>
</dbReference>
<evidence type="ECO:0000256" key="2">
    <source>
        <dbReference type="ARBA" id="ARBA00022723"/>
    </source>
</evidence>
<evidence type="ECO:0000313" key="8">
    <source>
        <dbReference type="EMBL" id="SER71710.1"/>
    </source>
</evidence>
<reference evidence="8 9" key="1">
    <citation type="submission" date="2016-10" db="EMBL/GenBank/DDBJ databases">
        <authorList>
            <person name="de Groot N.N."/>
        </authorList>
    </citation>
    <scope>NUCLEOTIDE SEQUENCE [LARGE SCALE GENOMIC DNA]</scope>
    <source>
        <strain evidence="8 9">DSM 13760</strain>
    </source>
</reference>
<feature type="binding site" evidence="7">
    <location>
        <position position="151"/>
    </location>
    <ligand>
        <name>Fe cation</name>
        <dbReference type="ChEBI" id="CHEBI:24875"/>
        <label>2</label>
    </ligand>
</feature>
<protein>
    <submittedName>
        <fullName evidence="8">Polar amino acid transport system substrate-binding protein</fullName>
    </submittedName>
</protein>
<dbReference type="EMBL" id="FOHA01000004">
    <property type="protein sequence ID" value="SER71710.1"/>
    <property type="molecule type" value="Genomic_DNA"/>
</dbReference>
<dbReference type="AlphaFoldDB" id="A0A1H9RFY4"/>
<feature type="binding site" evidence="7">
    <location>
        <position position="39"/>
    </location>
    <ligand>
        <name>Fe cation</name>
        <dbReference type="ChEBI" id="CHEBI:24875"/>
        <label>1</label>
    </ligand>
</feature>
<dbReference type="OrthoDB" id="9801109at2"/>
<accession>A0A1H9RFY4</accession>
<dbReference type="RefSeq" id="WP_092650740.1">
    <property type="nucleotide sequence ID" value="NZ_FOHA01000004.1"/>
</dbReference>
<dbReference type="Pfam" id="PF13277">
    <property type="entry name" value="YmdB"/>
    <property type="match status" value="1"/>
</dbReference>
<evidence type="ECO:0000256" key="4">
    <source>
        <dbReference type="ARBA" id="ARBA00023004"/>
    </source>
</evidence>
<dbReference type="CDD" id="cd07382">
    <property type="entry name" value="MPP_DR1281"/>
    <property type="match status" value="1"/>
</dbReference>
<feature type="binding site" evidence="7">
    <location>
        <position position="40"/>
    </location>
    <ligand>
        <name>Fe cation</name>
        <dbReference type="ChEBI" id="CHEBI:24875"/>
        <label>1</label>
    </ligand>
</feature>
<keyword evidence="3" id="KW-0378">Hydrolase</keyword>
<keyword evidence="9" id="KW-1185">Reference proteome</keyword>
<evidence type="ECO:0000256" key="1">
    <source>
        <dbReference type="ARBA" id="ARBA00001965"/>
    </source>
</evidence>
<name>A0A1H9RFY4_9LACT</name>
<feature type="binding site" evidence="7">
    <location>
        <position position="8"/>
    </location>
    <ligand>
        <name>Fe cation</name>
        <dbReference type="ChEBI" id="CHEBI:24875"/>
        <label>1</label>
    </ligand>
</feature>
<evidence type="ECO:0000256" key="7">
    <source>
        <dbReference type="PIRSR" id="PIRSR004789-51"/>
    </source>
</evidence>
<gene>
    <name evidence="8" type="ORF">SAMN04488559_10410</name>
</gene>
<dbReference type="Gene3D" id="3.60.21.10">
    <property type="match status" value="1"/>
</dbReference>
<feature type="binding site" evidence="7">
    <location>
        <position position="178"/>
    </location>
    <ligand>
        <name>Fe cation</name>
        <dbReference type="ChEBI" id="CHEBI:24875"/>
        <label>1</label>
    </ligand>
</feature>
<feature type="binding site" evidence="7">
    <location>
        <position position="67"/>
    </location>
    <ligand>
        <name>Fe cation</name>
        <dbReference type="ChEBI" id="CHEBI:24875"/>
        <label>2</label>
    </ligand>
</feature>
<proteinExistence type="inferred from homology"/>
<comment type="similarity">
    <text evidence="5">Belongs to the YmdB-like family.</text>
</comment>
<feature type="binding site" evidence="7">
    <location>
        <position position="39"/>
    </location>
    <ligand>
        <name>Fe cation</name>
        <dbReference type="ChEBI" id="CHEBI:24875"/>
        <label>2</label>
    </ligand>
</feature>
<dbReference type="NCBIfam" id="TIGR00282">
    <property type="entry name" value="TIGR00282 family metallophosphoesterase"/>
    <property type="match status" value="1"/>
</dbReference>
<evidence type="ECO:0000256" key="3">
    <source>
        <dbReference type="ARBA" id="ARBA00022801"/>
    </source>
</evidence>
<dbReference type="GO" id="GO:0046872">
    <property type="term" value="F:metal ion binding"/>
    <property type="evidence" value="ECO:0007669"/>
    <property type="project" value="UniProtKB-KW"/>
</dbReference>
<feature type="active site" description="Proton donor" evidence="6">
    <location>
        <position position="68"/>
    </location>
</feature>
<dbReference type="FunFam" id="3.60.21.10:FF:000016">
    <property type="entry name" value="Putative metallophosphoesterase"/>
    <property type="match status" value="1"/>
</dbReference>